<dbReference type="AlphaFoldDB" id="A0A1C7LZ67"/>
<name>A0A1C7LZ67_GRIFR</name>
<accession>A0A1C7LZ67</accession>
<evidence type="ECO:0000313" key="1">
    <source>
        <dbReference type="EMBL" id="OBZ69962.1"/>
    </source>
</evidence>
<dbReference type="EMBL" id="LUGG01000015">
    <property type="protein sequence ID" value="OBZ69962.1"/>
    <property type="molecule type" value="Genomic_DNA"/>
</dbReference>
<gene>
    <name evidence="1" type="ORF">A0H81_10180</name>
</gene>
<comment type="caution">
    <text evidence="1">The sequence shown here is derived from an EMBL/GenBank/DDBJ whole genome shotgun (WGS) entry which is preliminary data.</text>
</comment>
<dbReference type="Proteomes" id="UP000092993">
    <property type="component" value="Unassembled WGS sequence"/>
</dbReference>
<keyword evidence="2" id="KW-1185">Reference proteome</keyword>
<reference evidence="1 2" key="1">
    <citation type="submission" date="2016-03" db="EMBL/GenBank/DDBJ databases">
        <title>Whole genome sequencing of Grifola frondosa 9006-11.</title>
        <authorList>
            <person name="Min B."/>
            <person name="Park H."/>
            <person name="Kim J.-G."/>
            <person name="Cho H."/>
            <person name="Oh Y.-L."/>
            <person name="Kong W.-S."/>
            <person name="Choi I.-G."/>
        </authorList>
    </citation>
    <scope>NUCLEOTIDE SEQUENCE [LARGE SCALE GENOMIC DNA]</scope>
    <source>
        <strain evidence="1 2">9006-11</strain>
    </source>
</reference>
<sequence>MMRVPRKRVKFNICSGQRLSRVALHTPAMFFGLIALLPFLILGKAVSANPLQARSSELVEVPHVVPAATSATTESVFLETVDLAQGHTDFTNAAVGTPTAMRLTIRSTYTSARPPTVPAASRFPWTVQHRAIATAPSSSTLLQSFSRLIPATTLVLLGIPGIDRKHYGGMTSVETVVWRCEQKHGAQIWLNSEHCGAGRICIGERRTAIAINGRLDQVQYCINIAFDGRYTNYISEVLSE</sequence>
<proteinExistence type="predicted"/>
<protein>
    <submittedName>
        <fullName evidence="1">Uncharacterized protein</fullName>
    </submittedName>
</protein>
<evidence type="ECO:0000313" key="2">
    <source>
        <dbReference type="Proteomes" id="UP000092993"/>
    </source>
</evidence>
<organism evidence="1 2">
    <name type="scientific">Grifola frondosa</name>
    <name type="common">Maitake</name>
    <name type="synonym">Polyporus frondosus</name>
    <dbReference type="NCBI Taxonomy" id="5627"/>
    <lineage>
        <taxon>Eukaryota</taxon>
        <taxon>Fungi</taxon>
        <taxon>Dikarya</taxon>
        <taxon>Basidiomycota</taxon>
        <taxon>Agaricomycotina</taxon>
        <taxon>Agaricomycetes</taxon>
        <taxon>Polyporales</taxon>
        <taxon>Grifolaceae</taxon>
        <taxon>Grifola</taxon>
    </lineage>
</organism>